<evidence type="ECO:0000313" key="1">
    <source>
        <dbReference type="EMBL" id="QHT09810.1"/>
    </source>
</evidence>
<sequence>MSETDILIEFKTSLINFFDELIDQFPNEGDLIVIRIFLKDQIPIKDIMDIFLLKINKDDQHLKKMVKERNESFFLDHNIFDSLGRDRINHFKKIWRSGNLDQEDKLVIWKWVDLFIHISDKYVKAKNP</sequence>
<dbReference type="AlphaFoldDB" id="A0A6C0D0Q4"/>
<proteinExistence type="predicted"/>
<protein>
    <submittedName>
        <fullName evidence="1">Uncharacterized protein</fullName>
    </submittedName>
</protein>
<accession>A0A6C0D0Q4</accession>
<name>A0A6C0D0Q4_9ZZZZ</name>
<reference evidence="1" key="1">
    <citation type="journal article" date="2020" name="Nature">
        <title>Giant virus diversity and host interactions through global metagenomics.</title>
        <authorList>
            <person name="Schulz F."/>
            <person name="Roux S."/>
            <person name="Paez-Espino D."/>
            <person name="Jungbluth S."/>
            <person name="Walsh D.A."/>
            <person name="Denef V.J."/>
            <person name="McMahon K.D."/>
            <person name="Konstantinidis K.T."/>
            <person name="Eloe-Fadrosh E.A."/>
            <person name="Kyrpides N.C."/>
            <person name="Woyke T."/>
        </authorList>
    </citation>
    <scope>NUCLEOTIDE SEQUENCE</scope>
    <source>
        <strain evidence="1">GVMAG-M-3300023174-102</strain>
    </source>
</reference>
<organism evidence="1">
    <name type="scientific">viral metagenome</name>
    <dbReference type="NCBI Taxonomy" id="1070528"/>
    <lineage>
        <taxon>unclassified sequences</taxon>
        <taxon>metagenomes</taxon>
        <taxon>organismal metagenomes</taxon>
    </lineage>
</organism>
<dbReference type="EMBL" id="MN739515">
    <property type="protein sequence ID" value="QHT09810.1"/>
    <property type="molecule type" value="Genomic_DNA"/>
</dbReference>